<evidence type="ECO:0000256" key="1">
    <source>
        <dbReference type="SAM" id="MobiDB-lite"/>
    </source>
</evidence>
<protein>
    <submittedName>
        <fullName evidence="2">Uncharacterized protein</fullName>
    </submittedName>
</protein>
<reference evidence="2" key="1">
    <citation type="journal article" date="2014" name="Int. J. Syst. Evol. Microbiol.">
        <title>Complete genome sequence of Corynebacterium casei LMG S-19264T (=DSM 44701T), isolated from a smear-ripened cheese.</title>
        <authorList>
            <consortium name="US DOE Joint Genome Institute (JGI-PGF)"/>
            <person name="Walter F."/>
            <person name="Albersmeier A."/>
            <person name="Kalinowski J."/>
            <person name="Ruckert C."/>
        </authorList>
    </citation>
    <scope>NUCLEOTIDE SEQUENCE</scope>
    <source>
        <strain evidence="2">JCM 4434</strain>
    </source>
</reference>
<dbReference type="EMBL" id="BMUB01000022">
    <property type="protein sequence ID" value="GGU99082.1"/>
    <property type="molecule type" value="Genomic_DNA"/>
</dbReference>
<comment type="caution">
    <text evidence="2">The sequence shown here is derived from an EMBL/GenBank/DDBJ whole genome shotgun (WGS) entry which is preliminary data.</text>
</comment>
<sequence>MLCANAGQPIKGAFATWRNLPITFDSSNDPNIMVAAANYLTVTPDISSFATVRIGLYAQKTGSQSASYAPHWEEVPSQGGGRETAINIGVGPDQADGRNHSYLLQRQDNGDQWDVFYDFNSVGTTTGQKPVPRASEGNRIDVGLEVNHPEHVDVPVFEDRALWMDENKVWGRFAPANTATQLGLGKCGDPSPSGTPHTAPYCFTAQQEPNTQPLPSPPGTVSWNVGKPLAAPAPIAPITSRILMAPAIEQPTMLNGVDQKKLHACLKNNPDACLTTVPGLADCLRNAKQCNADQPPTPPRRKGDHMSTIQTADVNVDDLKLRTAAEFGVPLDSLRVSAGTVGDDDSGRRKAARWDADTPVWVITSDAPNHGRQQTGPRVAGLAATYTQGTGDIVDACWGSACSR</sequence>
<gene>
    <name evidence="2" type="ORF">GCM10010502_61830</name>
</gene>
<dbReference type="Proteomes" id="UP000610124">
    <property type="component" value="Unassembled WGS sequence"/>
</dbReference>
<proteinExistence type="predicted"/>
<dbReference type="AlphaFoldDB" id="A0A8H9LYA8"/>
<evidence type="ECO:0000313" key="2">
    <source>
        <dbReference type="EMBL" id="GGU99082.1"/>
    </source>
</evidence>
<evidence type="ECO:0000313" key="3">
    <source>
        <dbReference type="Proteomes" id="UP000610124"/>
    </source>
</evidence>
<name>A0A8H9LYA8_KITAU</name>
<organism evidence="2 3">
    <name type="scientific">Kitasatospora aureofaciens</name>
    <name type="common">Streptomyces aureofaciens</name>
    <dbReference type="NCBI Taxonomy" id="1894"/>
    <lineage>
        <taxon>Bacteria</taxon>
        <taxon>Bacillati</taxon>
        <taxon>Actinomycetota</taxon>
        <taxon>Actinomycetes</taxon>
        <taxon>Kitasatosporales</taxon>
        <taxon>Streptomycetaceae</taxon>
        <taxon>Kitasatospora</taxon>
    </lineage>
</organism>
<feature type="region of interest" description="Disordered" evidence="1">
    <location>
        <begin position="188"/>
        <end position="219"/>
    </location>
</feature>
<accession>A0A8H9LYA8</accession>
<reference evidence="2" key="2">
    <citation type="submission" date="2020-09" db="EMBL/GenBank/DDBJ databases">
        <authorList>
            <person name="Sun Q."/>
            <person name="Ohkuma M."/>
        </authorList>
    </citation>
    <scope>NUCLEOTIDE SEQUENCE</scope>
    <source>
        <strain evidence="2">JCM 4434</strain>
    </source>
</reference>